<dbReference type="WBParaSite" id="MCU_004434-RB">
    <property type="protein sequence ID" value="MCU_004434-RB"/>
    <property type="gene ID" value="MCU_004434"/>
</dbReference>
<dbReference type="PANTHER" id="PTHR12835:SF5">
    <property type="entry name" value="BIOTIN--PROTEIN LIGASE"/>
    <property type="match status" value="1"/>
</dbReference>
<organism evidence="2">
    <name type="scientific">Mesocestoides corti</name>
    <name type="common">Flatworm</name>
    <dbReference type="NCBI Taxonomy" id="53468"/>
    <lineage>
        <taxon>Eukaryota</taxon>
        <taxon>Metazoa</taxon>
        <taxon>Spiralia</taxon>
        <taxon>Lophotrochozoa</taxon>
        <taxon>Platyhelminthes</taxon>
        <taxon>Cestoda</taxon>
        <taxon>Eucestoda</taxon>
        <taxon>Cyclophyllidea</taxon>
        <taxon>Mesocestoididae</taxon>
        <taxon>Mesocestoides</taxon>
    </lineage>
</organism>
<protein>
    <submittedName>
        <fullName evidence="2">BPL/LPL catalytic domain-containing protein</fullName>
    </submittedName>
</protein>
<feature type="domain" description="BPL/LPL catalytic" evidence="1">
    <location>
        <begin position="298"/>
        <end position="523"/>
    </location>
</feature>
<dbReference type="PROSITE" id="PS51733">
    <property type="entry name" value="BPL_LPL_CATALYTIC"/>
    <property type="match status" value="1"/>
</dbReference>
<dbReference type="Gene3D" id="3.30.930.10">
    <property type="entry name" value="Bira Bifunctional Protein, Domain 2"/>
    <property type="match status" value="1"/>
</dbReference>
<dbReference type="AlphaFoldDB" id="A0A5K3EZV8"/>
<dbReference type="SUPFAM" id="SSF55681">
    <property type="entry name" value="Class II aaRS and biotin synthetases"/>
    <property type="match status" value="1"/>
</dbReference>
<sequence length="602" mass="66140">RASVKLLPSLRLSKRCACLHFYATFSTASRYKVFSKMCSLGSTSQLSWKCLALKDFPRKKVVNATDVRTPRRVTKPPNIQCYNTGSELICRIRSVVDPHVYTVYALSPKDWVDDVWQSSTNLLVISDSSPAGNQADEIAKVGDYLMEGTGKVLLIVNSEGCHSPAPGSQTIATSLDAPQDFTLQRDDWGWKIRGNCLCLTNARDDPVMVVVKLEHLEVFPERLASALDLLGLEPVGNARDRAPSPTPLLAYKSVDSTDEKFDAIKKVFEQAHDREVCVISKSNLPADGFSWGDYFNRLETTRIGRYPVWADVLTSSYTICQGILSKLPKQSGLMLASSVQTAGVGRRSNQWISPRGMAAFTLHVDLPLSDTPRCCEFSRLLCWLQHICSLAVAMALRQLIAESVGIDWRQSGQSGRTEQDILATLELPSPEIRVKWPNDVYVVDGGSNTYTKVSGTLTSASLSKPDEARCLIGIGINVSNTKPTTCLHDVIRQITGQPKSLPSEASVIACTLNHLEALLGLFESGGQKAIGEMYLSSWMHTGQRVKVCEGQFRTECTIVGVDDFGYLRAISNEDKNIVLHPNGNSLDMLAGCVISRNSQTAK</sequence>
<evidence type="ECO:0000313" key="2">
    <source>
        <dbReference type="WBParaSite" id="MCU_004434-RB"/>
    </source>
</evidence>
<accession>A0A5K3EZV8</accession>
<reference evidence="2" key="1">
    <citation type="submission" date="2019-11" db="UniProtKB">
        <authorList>
            <consortium name="WormBaseParasite"/>
        </authorList>
    </citation>
    <scope>IDENTIFICATION</scope>
</reference>
<dbReference type="InterPro" id="IPR045864">
    <property type="entry name" value="aa-tRNA-synth_II/BPL/LPL"/>
</dbReference>
<dbReference type="GO" id="GO:0004077">
    <property type="term" value="F:biotin--[biotin carboxyl-carrier protein] ligase activity"/>
    <property type="evidence" value="ECO:0007669"/>
    <property type="project" value="TreeGrafter"/>
</dbReference>
<name>A0A5K3EZV8_MESCO</name>
<dbReference type="Pfam" id="PF03099">
    <property type="entry name" value="BPL_LplA_LipB"/>
    <property type="match status" value="1"/>
</dbReference>
<evidence type="ECO:0000259" key="1">
    <source>
        <dbReference type="PROSITE" id="PS51733"/>
    </source>
</evidence>
<dbReference type="PANTHER" id="PTHR12835">
    <property type="entry name" value="BIOTIN PROTEIN LIGASE"/>
    <property type="match status" value="1"/>
</dbReference>
<dbReference type="GO" id="GO:0005737">
    <property type="term" value="C:cytoplasm"/>
    <property type="evidence" value="ECO:0007669"/>
    <property type="project" value="TreeGrafter"/>
</dbReference>
<proteinExistence type="predicted"/>
<dbReference type="InterPro" id="IPR004143">
    <property type="entry name" value="BPL_LPL_catalytic"/>
</dbReference>